<name>A0A2H1VUJ2_SPOFR</name>
<dbReference type="AlphaFoldDB" id="A0A2H1VUJ2"/>
<proteinExistence type="predicted"/>
<evidence type="ECO:0000313" key="1">
    <source>
        <dbReference type="EMBL" id="SOQ44448.1"/>
    </source>
</evidence>
<sequence length="131" mass="14428">MLSNRRRPWTLEITEALESVAGYLKVRNLKVVGESGIGNIGKGCNWASGNLTHITQALFHIGFLNATTPLYPASVPIHHHNSISNPHNNLAIPTQILSQNNCSPGSDDTPLPFQITPVQYLEPPFRLPRKV</sequence>
<accession>A0A2H1VUJ2</accession>
<protein>
    <submittedName>
        <fullName evidence="1">SFRICE_011786</fullName>
    </submittedName>
</protein>
<organism evidence="1">
    <name type="scientific">Spodoptera frugiperda</name>
    <name type="common">Fall armyworm</name>
    <dbReference type="NCBI Taxonomy" id="7108"/>
    <lineage>
        <taxon>Eukaryota</taxon>
        <taxon>Metazoa</taxon>
        <taxon>Ecdysozoa</taxon>
        <taxon>Arthropoda</taxon>
        <taxon>Hexapoda</taxon>
        <taxon>Insecta</taxon>
        <taxon>Pterygota</taxon>
        <taxon>Neoptera</taxon>
        <taxon>Endopterygota</taxon>
        <taxon>Lepidoptera</taxon>
        <taxon>Glossata</taxon>
        <taxon>Ditrysia</taxon>
        <taxon>Noctuoidea</taxon>
        <taxon>Noctuidae</taxon>
        <taxon>Amphipyrinae</taxon>
        <taxon>Spodoptera</taxon>
    </lineage>
</organism>
<reference evidence="1" key="1">
    <citation type="submission" date="2016-07" db="EMBL/GenBank/DDBJ databases">
        <authorList>
            <person name="Bretaudeau A."/>
        </authorList>
    </citation>
    <scope>NUCLEOTIDE SEQUENCE</scope>
    <source>
        <strain evidence="1">Rice</strain>
        <tissue evidence="1">Whole body</tissue>
    </source>
</reference>
<dbReference type="EMBL" id="ODYU01004502">
    <property type="protein sequence ID" value="SOQ44448.1"/>
    <property type="molecule type" value="Genomic_DNA"/>
</dbReference>
<gene>
    <name evidence="1" type="ORF">SFRICE_011786</name>
</gene>